<feature type="transmembrane region" description="Helical" evidence="7">
    <location>
        <begin position="222"/>
        <end position="239"/>
    </location>
</feature>
<comment type="subcellular location">
    <subcellularLocation>
        <location evidence="1">Cell membrane</location>
        <topology evidence="1">Multi-pass membrane protein</topology>
    </subcellularLocation>
</comment>
<dbReference type="GO" id="GO:0006465">
    <property type="term" value="P:signal peptide processing"/>
    <property type="evidence" value="ECO:0007669"/>
    <property type="project" value="TreeGrafter"/>
</dbReference>
<dbReference type="Gene3D" id="1.20.120.1220">
    <property type="match status" value="1"/>
</dbReference>
<feature type="domain" description="Prepilin peptidase A24 N-terminal" evidence="9">
    <location>
        <begin position="11"/>
        <end position="93"/>
    </location>
</feature>
<evidence type="ECO:0000256" key="4">
    <source>
        <dbReference type="ARBA" id="ARBA00022692"/>
    </source>
</evidence>
<keyword evidence="6 7" id="KW-0472">Membrane</keyword>
<protein>
    <submittedName>
        <fullName evidence="10">Leader peptidase (Prepilin peptidase) / N-methyltransferase</fullName>
    </submittedName>
</protein>
<keyword evidence="4 7" id="KW-0812">Transmembrane</keyword>
<dbReference type="RefSeq" id="WP_073298426.1">
    <property type="nucleotide sequence ID" value="NZ_FQUF01000028.1"/>
</dbReference>
<feature type="transmembrane region" description="Helical" evidence="7">
    <location>
        <begin position="180"/>
        <end position="210"/>
    </location>
</feature>
<organism evidence="10 11">
    <name type="scientific">Atopostipes suicloacalis DSM 15692</name>
    <dbReference type="NCBI Taxonomy" id="1121025"/>
    <lineage>
        <taxon>Bacteria</taxon>
        <taxon>Bacillati</taxon>
        <taxon>Bacillota</taxon>
        <taxon>Bacilli</taxon>
        <taxon>Lactobacillales</taxon>
        <taxon>Carnobacteriaceae</taxon>
        <taxon>Atopostipes</taxon>
    </lineage>
</organism>
<evidence type="ECO:0000256" key="5">
    <source>
        <dbReference type="ARBA" id="ARBA00022989"/>
    </source>
</evidence>
<dbReference type="InterPro" id="IPR000045">
    <property type="entry name" value="Prepilin_IV_endopep_pep"/>
</dbReference>
<dbReference type="InterPro" id="IPR050882">
    <property type="entry name" value="Prepilin_peptidase/N-MTase"/>
</dbReference>
<feature type="transmembrane region" description="Helical" evidence="7">
    <location>
        <begin position="151"/>
        <end position="168"/>
    </location>
</feature>
<dbReference type="OrthoDB" id="9789291at2"/>
<evidence type="ECO:0000256" key="7">
    <source>
        <dbReference type="SAM" id="Phobius"/>
    </source>
</evidence>
<feature type="domain" description="Prepilin type IV endopeptidase peptidase" evidence="8">
    <location>
        <begin position="104"/>
        <end position="208"/>
    </location>
</feature>
<dbReference type="GO" id="GO:0005886">
    <property type="term" value="C:plasma membrane"/>
    <property type="evidence" value="ECO:0007669"/>
    <property type="project" value="UniProtKB-SubCell"/>
</dbReference>
<proteinExistence type="inferred from homology"/>
<feature type="transmembrane region" description="Helical" evidence="7">
    <location>
        <begin position="100"/>
        <end position="120"/>
    </location>
</feature>
<comment type="similarity">
    <text evidence="2">Belongs to the peptidase A24 family.</text>
</comment>
<dbReference type="GO" id="GO:0008168">
    <property type="term" value="F:methyltransferase activity"/>
    <property type="evidence" value="ECO:0007669"/>
    <property type="project" value="UniProtKB-KW"/>
</dbReference>
<dbReference type="PANTHER" id="PTHR30487:SF0">
    <property type="entry name" value="PREPILIN LEADER PEPTIDASE_N-METHYLTRANSFERASE-RELATED"/>
    <property type="match status" value="1"/>
</dbReference>
<evidence type="ECO:0000313" key="11">
    <source>
        <dbReference type="Proteomes" id="UP000184128"/>
    </source>
</evidence>
<evidence type="ECO:0000259" key="9">
    <source>
        <dbReference type="Pfam" id="PF06750"/>
    </source>
</evidence>
<evidence type="ECO:0000313" key="10">
    <source>
        <dbReference type="EMBL" id="SHF05013.1"/>
    </source>
</evidence>
<feature type="transmembrane region" description="Helical" evidence="7">
    <location>
        <begin position="6"/>
        <end position="27"/>
    </location>
</feature>
<evidence type="ECO:0000256" key="3">
    <source>
        <dbReference type="ARBA" id="ARBA00022475"/>
    </source>
</evidence>
<dbReference type="AlphaFoldDB" id="A0A1M4YHA5"/>
<dbReference type="Pfam" id="PF06750">
    <property type="entry name" value="A24_N_bact"/>
    <property type="match status" value="1"/>
</dbReference>
<reference evidence="10 11" key="1">
    <citation type="submission" date="2016-11" db="EMBL/GenBank/DDBJ databases">
        <authorList>
            <person name="Jaros S."/>
            <person name="Januszkiewicz K."/>
            <person name="Wedrychowicz H."/>
        </authorList>
    </citation>
    <scope>NUCLEOTIDE SEQUENCE [LARGE SCALE GENOMIC DNA]</scope>
    <source>
        <strain evidence="10 11">DSM 15692</strain>
    </source>
</reference>
<dbReference type="GO" id="GO:0032259">
    <property type="term" value="P:methylation"/>
    <property type="evidence" value="ECO:0007669"/>
    <property type="project" value="UniProtKB-KW"/>
</dbReference>
<dbReference type="PANTHER" id="PTHR30487">
    <property type="entry name" value="TYPE 4 PREPILIN-LIKE PROTEINS LEADER PEPTIDE-PROCESSING ENZYME"/>
    <property type="match status" value="1"/>
</dbReference>
<dbReference type="STRING" id="1121025.SAMN02745249_01699"/>
<keyword evidence="11" id="KW-1185">Reference proteome</keyword>
<evidence type="ECO:0000256" key="6">
    <source>
        <dbReference type="ARBA" id="ARBA00023136"/>
    </source>
</evidence>
<evidence type="ECO:0000256" key="1">
    <source>
        <dbReference type="ARBA" id="ARBA00004651"/>
    </source>
</evidence>
<accession>A0A1M4YHA5</accession>
<feature type="transmembrane region" description="Helical" evidence="7">
    <location>
        <begin position="127"/>
        <end position="145"/>
    </location>
</feature>
<keyword evidence="5 7" id="KW-1133">Transmembrane helix</keyword>
<keyword evidence="10" id="KW-0808">Transferase</keyword>
<dbReference type="GO" id="GO:0004190">
    <property type="term" value="F:aspartic-type endopeptidase activity"/>
    <property type="evidence" value="ECO:0007669"/>
    <property type="project" value="InterPro"/>
</dbReference>
<evidence type="ECO:0000256" key="2">
    <source>
        <dbReference type="ARBA" id="ARBA00005801"/>
    </source>
</evidence>
<evidence type="ECO:0000259" key="8">
    <source>
        <dbReference type="Pfam" id="PF01478"/>
    </source>
</evidence>
<name>A0A1M4YHA5_9LACT</name>
<dbReference type="EMBL" id="FQUF01000028">
    <property type="protein sequence ID" value="SHF05013.1"/>
    <property type="molecule type" value="Genomic_DNA"/>
</dbReference>
<feature type="transmembrane region" description="Helical" evidence="7">
    <location>
        <begin position="75"/>
        <end position="94"/>
    </location>
</feature>
<dbReference type="Proteomes" id="UP000184128">
    <property type="component" value="Unassembled WGS sequence"/>
</dbReference>
<dbReference type="Pfam" id="PF01478">
    <property type="entry name" value="Peptidase_A24"/>
    <property type="match status" value="1"/>
</dbReference>
<sequence>MEKIVLLIFFIYGTIFGSFFNVVGLRVPNKTLFKQQRSYCDHCGRTLSWVELIPILSYFIFHRCCKECQQRISPLYPVIEFLTGILFAFTYYRVGWTPTLALGLLLISLVIPITVSDVIYQKIPNKILLFFIPLFLLYRLVNPLTPWWDSLAGAFFSFCLIFTILILTKGGIGIGDLKYFTLLGFIFGISRFLLLLFFSSLYCSIAGIILLKRSKSSLKTKISFGPYIGLATLTVFYFGEDILQQYLQLLYK</sequence>
<gene>
    <name evidence="10" type="ORF">SAMN02745249_01699</name>
</gene>
<keyword evidence="3" id="KW-1003">Cell membrane</keyword>
<keyword evidence="10" id="KW-0489">Methyltransferase</keyword>
<dbReference type="InterPro" id="IPR010627">
    <property type="entry name" value="Prepilin_pept_A24_N"/>
</dbReference>